<keyword evidence="4" id="KW-0539">Nucleus</keyword>
<organism evidence="7">
    <name type="scientific">Clastoptera arizonana</name>
    <name type="common">Arizona spittle bug</name>
    <dbReference type="NCBI Taxonomy" id="38151"/>
    <lineage>
        <taxon>Eukaryota</taxon>
        <taxon>Metazoa</taxon>
        <taxon>Ecdysozoa</taxon>
        <taxon>Arthropoda</taxon>
        <taxon>Hexapoda</taxon>
        <taxon>Insecta</taxon>
        <taxon>Pterygota</taxon>
        <taxon>Neoptera</taxon>
        <taxon>Paraneoptera</taxon>
        <taxon>Hemiptera</taxon>
        <taxon>Auchenorrhyncha</taxon>
        <taxon>Cercopoidea</taxon>
        <taxon>Clastopteridae</taxon>
        <taxon>Clastoptera</taxon>
    </lineage>
</organism>
<comment type="subcellular location">
    <subcellularLocation>
        <location evidence="1">Nucleus</location>
    </subcellularLocation>
</comment>
<dbReference type="AlphaFoldDB" id="A0A1B6C925"/>
<evidence type="ECO:0000256" key="4">
    <source>
        <dbReference type="ARBA" id="ARBA00023242"/>
    </source>
</evidence>
<evidence type="ECO:0000259" key="6">
    <source>
        <dbReference type="PROSITE" id="PS50217"/>
    </source>
</evidence>
<dbReference type="Pfam" id="PF00170">
    <property type="entry name" value="bZIP_1"/>
    <property type="match status" value="1"/>
</dbReference>
<dbReference type="PANTHER" id="PTHR19304">
    <property type="entry name" value="CYCLIC-AMP RESPONSE ELEMENT BINDING PROTEIN"/>
    <property type="match status" value="1"/>
</dbReference>
<evidence type="ECO:0000256" key="1">
    <source>
        <dbReference type="ARBA" id="ARBA00004123"/>
    </source>
</evidence>
<proteinExistence type="predicted"/>
<protein>
    <recommendedName>
        <fullName evidence="6">BZIP domain-containing protein</fullName>
    </recommendedName>
</protein>
<dbReference type="CDD" id="cd14687">
    <property type="entry name" value="bZIP_ATF2"/>
    <property type="match status" value="1"/>
</dbReference>
<reference evidence="7" key="1">
    <citation type="submission" date="2015-12" db="EMBL/GenBank/DDBJ databases">
        <title>De novo transcriptome assembly of four potential Pierce s Disease insect vectors from Arizona vineyards.</title>
        <authorList>
            <person name="Tassone E.E."/>
        </authorList>
    </citation>
    <scope>NUCLEOTIDE SEQUENCE</scope>
</reference>
<evidence type="ECO:0000256" key="5">
    <source>
        <dbReference type="SAM" id="MobiDB-lite"/>
    </source>
</evidence>
<dbReference type="PROSITE" id="PS50217">
    <property type="entry name" value="BZIP"/>
    <property type="match status" value="1"/>
</dbReference>
<dbReference type="GO" id="GO:0003700">
    <property type="term" value="F:DNA-binding transcription factor activity"/>
    <property type="evidence" value="ECO:0007669"/>
    <property type="project" value="InterPro"/>
</dbReference>
<gene>
    <name evidence="8" type="ORF">g.12272</name>
    <name evidence="7" type="ORF">g.12273</name>
</gene>
<evidence type="ECO:0000313" key="8">
    <source>
        <dbReference type="EMBL" id="JAS34878.1"/>
    </source>
</evidence>
<dbReference type="SUPFAM" id="SSF57959">
    <property type="entry name" value="Leucine zipper domain"/>
    <property type="match status" value="1"/>
</dbReference>
<dbReference type="EMBL" id="GEDC01027533">
    <property type="protein sequence ID" value="JAS09765.1"/>
    <property type="molecule type" value="Transcribed_RNA"/>
</dbReference>
<keyword evidence="2" id="KW-0805">Transcription regulation</keyword>
<dbReference type="InterPro" id="IPR046347">
    <property type="entry name" value="bZIP_sf"/>
</dbReference>
<feature type="compositionally biased region" description="Polar residues" evidence="5">
    <location>
        <begin position="18"/>
        <end position="31"/>
    </location>
</feature>
<feature type="compositionally biased region" description="Basic and acidic residues" evidence="5">
    <location>
        <begin position="1"/>
        <end position="10"/>
    </location>
</feature>
<evidence type="ECO:0000256" key="3">
    <source>
        <dbReference type="ARBA" id="ARBA00023163"/>
    </source>
</evidence>
<evidence type="ECO:0000313" key="7">
    <source>
        <dbReference type="EMBL" id="JAS09765.1"/>
    </source>
</evidence>
<dbReference type="Gene3D" id="1.20.5.170">
    <property type="match status" value="1"/>
</dbReference>
<accession>A0A1B6C925</accession>
<evidence type="ECO:0000256" key="2">
    <source>
        <dbReference type="ARBA" id="ARBA00023015"/>
    </source>
</evidence>
<dbReference type="EMBL" id="GEDC01002420">
    <property type="protein sequence ID" value="JAS34878.1"/>
    <property type="molecule type" value="Transcribed_RNA"/>
</dbReference>
<dbReference type="SMART" id="SM00338">
    <property type="entry name" value="BRLZ"/>
    <property type="match status" value="1"/>
</dbReference>
<dbReference type="InterPro" id="IPR004827">
    <property type="entry name" value="bZIP"/>
</dbReference>
<sequence length="501" mass="56060">MNFSSKDHSSHERKKQGKTMSLNLDSKSTGNGFIDDQTPTPVKFYRNCEAVGLIKDLNVFDVEFKKAMERGVKGNELYQDYNMSKSSTTDDTLHTPHIFPNINLSESVNCSLEDLPSSINSQSNSVIVDQGKLEGKLGVDTENIPIIRCIQYADEVNNENQQSLNSGHFFIQLFSDGNDTETSGIEKQSEPTQTQILEVFFENDEPPPKSTEEEGTIKDQEGSSYHSEARQKLTQLLKGKGATEKRQTKHLTTLKSIQEAPPQSTATDSANEVDEKRFLSLERNRLSAMRCRQRRKLKICNIEKRADYLNSANLQLQAEVTSLRTEVAHLKTLLLAHSNCSVTQAMSEGNIPIPISVMPIPAPVRPPRSSATITAMSNNSNDNSNLCQKTIKLSDKMMLQYVPTQQTKRSLTLEPDEKNNNQKKKLSTIKSVTTRSILRSAITPSIIQNNQRQNTTKIMSPALISDSSNTFITQSFESNKVQNIKTQVIQANPNLTFKRGI</sequence>
<feature type="compositionally biased region" description="Basic and acidic residues" evidence="5">
    <location>
        <begin position="206"/>
        <end position="228"/>
    </location>
</feature>
<feature type="region of interest" description="Disordered" evidence="5">
    <location>
        <begin position="203"/>
        <end position="228"/>
    </location>
</feature>
<name>A0A1B6C925_9HEMI</name>
<keyword evidence="3" id="KW-0804">Transcription</keyword>
<dbReference type="GO" id="GO:0005634">
    <property type="term" value="C:nucleus"/>
    <property type="evidence" value="ECO:0007669"/>
    <property type="project" value="UniProtKB-SubCell"/>
</dbReference>
<dbReference type="InterPro" id="IPR051027">
    <property type="entry name" value="bZIP_transcription_factors"/>
</dbReference>
<feature type="region of interest" description="Disordered" evidence="5">
    <location>
        <begin position="1"/>
        <end position="33"/>
    </location>
</feature>
<feature type="domain" description="BZIP" evidence="6">
    <location>
        <begin position="274"/>
        <end position="337"/>
    </location>
</feature>